<dbReference type="PROSITE" id="PS51257">
    <property type="entry name" value="PROKAR_LIPOPROTEIN"/>
    <property type="match status" value="1"/>
</dbReference>
<dbReference type="InterPro" id="IPR036866">
    <property type="entry name" value="RibonucZ/Hydroxyglut_hydro"/>
</dbReference>
<dbReference type="CDD" id="cd16282">
    <property type="entry name" value="metallo-hydrolase-like_MBL-fold"/>
    <property type="match status" value="1"/>
</dbReference>
<reference evidence="5" key="1">
    <citation type="submission" date="2009-07" db="EMBL/GenBank/DDBJ databases">
        <title>Complete sequence of Methylotenera mobilis JLW8.</title>
        <authorList>
            <consortium name="US DOE Joint Genome Institute"/>
            <person name="Lucas S."/>
            <person name="Copeland A."/>
            <person name="Lapidus A."/>
            <person name="Glavina del Rio T."/>
            <person name="Tice H."/>
            <person name="Bruce D."/>
            <person name="Goodwin L."/>
            <person name="Pitluck S."/>
            <person name="LaButti K.M."/>
            <person name="Clum A."/>
            <person name="Larimer F."/>
            <person name="Land M."/>
            <person name="Hauser L."/>
            <person name="Kyrpides N."/>
            <person name="Mikhailova N."/>
            <person name="Kayluzhnaya M."/>
            <person name="Chistoserdova L."/>
        </authorList>
    </citation>
    <scope>NUCLEOTIDE SEQUENCE [LARGE SCALE GENOMIC DNA]</scope>
    <source>
        <strain evidence="5">JLW8 / ATCC BAA-1282 / DSM 17540</strain>
    </source>
</reference>
<dbReference type="GO" id="GO:0017001">
    <property type="term" value="P:antibiotic catabolic process"/>
    <property type="evidence" value="ECO:0007669"/>
    <property type="project" value="UniProtKB-ARBA"/>
</dbReference>
<dbReference type="EMBL" id="CP001672">
    <property type="protein sequence ID" value="ACT46929.1"/>
    <property type="molecule type" value="Genomic_DNA"/>
</dbReference>
<sequence length="312" mass="34558">MRILMITMSLFSIMSCTHAQIQPESFALETVADGIYVHHGQHLDIDTGYQGDICNISFIIGSKGVAVIDSGGSLKVGEQLHAAIRKVTSLPVLYVINTHVHPDHIYGNAAFLSTAAGEAKPEFVGHEKLGHAMDLRREQYSKLNKRFLHDDAKGSELVKPTLAVKDTMELDLGDRVLVLTAHPPAHTNTDLTVLDRKTSTLFAGDLLFITRTPVVEADIKGLIAEIIKLKASPAQQVVPGHGPVTKDWKTALSNAERYLSVLLSDVRANIKRNISMEKTMDTAAESERDKWQLFEIANRRNVNTIYPMLEWE</sequence>
<dbReference type="SUPFAM" id="SSF56281">
    <property type="entry name" value="Metallo-hydrolase/oxidoreductase"/>
    <property type="match status" value="1"/>
</dbReference>
<dbReference type="KEGG" id="mmb:Mmol_0018"/>
<dbReference type="STRING" id="583345.Mmol_0018"/>
<name>C6WY33_METML</name>
<dbReference type="InterPro" id="IPR030829">
    <property type="entry name" value="SoxH-rel_PQQ_2"/>
</dbReference>
<dbReference type="eggNOG" id="COG0491">
    <property type="taxonomic scope" value="Bacteria"/>
</dbReference>
<dbReference type="Proteomes" id="UP000002742">
    <property type="component" value="Chromosome"/>
</dbReference>
<feature type="signal peptide" evidence="2">
    <location>
        <begin position="1"/>
        <end position="19"/>
    </location>
</feature>
<evidence type="ECO:0000256" key="2">
    <source>
        <dbReference type="SAM" id="SignalP"/>
    </source>
</evidence>
<dbReference type="NCBIfam" id="TIGR04559">
    <property type="entry name" value="SoxH_rel_PQQ_2"/>
    <property type="match status" value="1"/>
</dbReference>
<dbReference type="InterPro" id="IPR050855">
    <property type="entry name" value="NDM-1-like"/>
</dbReference>
<comment type="similarity">
    <text evidence="1">Belongs to the metallo-beta-lactamase superfamily. Class-B beta-lactamase family.</text>
</comment>
<dbReference type="AlphaFoldDB" id="C6WY33"/>
<evidence type="ECO:0000259" key="3">
    <source>
        <dbReference type="SMART" id="SM00849"/>
    </source>
</evidence>
<dbReference type="Pfam" id="PF00753">
    <property type="entry name" value="Lactamase_B"/>
    <property type="match status" value="1"/>
</dbReference>
<reference evidence="4 5" key="2">
    <citation type="journal article" date="2011" name="J. Bacteriol.">
        <title>Genomes of three methylotrophs from a single niche uncover genetic and metabolic divergence of Methylophilaceae.</title>
        <authorList>
            <person name="Lapidus A."/>
            <person name="Clum A."/>
            <person name="Labutti K."/>
            <person name="Kaluzhnaya M.G."/>
            <person name="Lim S."/>
            <person name="Beck D.A."/>
            <person name="Glavina Del Rio T."/>
            <person name="Nolan M."/>
            <person name="Mavromatis K."/>
            <person name="Huntemann M."/>
            <person name="Lucas S."/>
            <person name="Lidstrom M.E."/>
            <person name="Ivanova N."/>
            <person name="Chistoserdova L."/>
        </authorList>
    </citation>
    <scope>NUCLEOTIDE SEQUENCE [LARGE SCALE GENOMIC DNA]</scope>
    <source>
        <strain evidence="5">JLW8 / ATCC BAA-1282 / DSM 17540</strain>
    </source>
</reference>
<evidence type="ECO:0000313" key="4">
    <source>
        <dbReference type="EMBL" id="ACT46929.1"/>
    </source>
</evidence>
<dbReference type="SMART" id="SM00849">
    <property type="entry name" value="Lactamase_B"/>
    <property type="match status" value="1"/>
</dbReference>
<dbReference type="PANTHER" id="PTHR42951">
    <property type="entry name" value="METALLO-BETA-LACTAMASE DOMAIN-CONTAINING"/>
    <property type="match status" value="1"/>
</dbReference>
<dbReference type="Gene3D" id="3.60.15.10">
    <property type="entry name" value="Ribonuclease Z/Hydroxyacylglutathione hydrolase-like"/>
    <property type="match status" value="1"/>
</dbReference>
<proteinExistence type="inferred from homology"/>
<keyword evidence="2" id="KW-0732">Signal</keyword>
<keyword evidence="5" id="KW-1185">Reference proteome</keyword>
<dbReference type="PANTHER" id="PTHR42951:SF4">
    <property type="entry name" value="ACYL-COENZYME A THIOESTERASE MBLAC2"/>
    <property type="match status" value="1"/>
</dbReference>
<feature type="chain" id="PRO_5002973469" evidence="2">
    <location>
        <begin position="20"/>
        <end position="312"/>
    </location>
</feature>
<gene>
    <name evidence="4" type="ordered locus">Mmol_0018</name>
</gene>
<organism evidence="4 5">
    <name type="scientific">Methylotenera mobilis (strain JLW8 / ATCC BAA-1282 / DSM 17540)</name>
    <dbReference type="NCBI Taxonomy" id="583345"/>
    <lineage>
        <taxon>Bacteria</taxon>
        <taxon>Pseudomonadati</taxon>
        <taxon>Pseudomonadota</taxon>
        <taxon>Betaproteobacteria</taxon>
        <taxon>Nitrosomonadales</taxon>
        <taxon>Methylophilaceae</taxon>
        <taxon>Methylotenera</taxon>
    </lineage>
</organism>
<dbReference type="RefSeq" id="WP_012777386.1">
    <property type="nucleotide sequence ID" value="NC_012968.1"/>
</dbReference>
<dbReference type="HOGENOM" id="CLU_056342_0_0_4"/>
<protein>
    <submittedName>
        <fullName evidence="4">Beta-lactamase domain protein</fullName>
    </submittedName>
</protein>
<dbReference type="InterPro" id="IPR001279">
    <property type="entry name" value="Metallo-B-lactamas"/>
</dbReference>
<evidence type="ECO:0000256" key="1">
    <source>
        <dbReference type="ARBA" id="ARBA00005250"/>
    </source>
</evidence>
<evidence type="ECO:0000313" key="5">
    <source>
        <dbReference type="Proteomes" id="UP000002742"/>
    </source>
</evidence>
<accession>C6WY33</accession>
<dbReference type="OrthoDB" id="1273797at2"/>
<feature type="domain" description="Metallo-beta-lactamase" evidence="3">
    <location>
        <begin position="53"/>
        <end position="241"/>
    </location>
</feature>